<sequence length="114" mass="11405">MRSRWVDSERGSVTAELAVTLPAVALVLAACLTGVRLVGDNVRLVDAAADAARALGRGESEETASAIVARVYGSAALAVTSVDSYVCVTLTATGSGILPGIQLSAQSCALTGGL</sequence>
<dbReference type="AlphaFoldDB" id="A0A2A6FNK2"/>
<dbReference type="Proteomes" id="UP000219994">
    <property type="component" value="Unassembled WGS sequence"/>
</dbReference>
<dbReference type="Pfam" id="PF07811">
    <property type="entry name" value="TadE"/>
    <property type="match status" value="1"/>
</dbReference>
<gene>
    <name evidence="2" type="ORF">B5766_12690</name>
</gene>
<name>A0A2A6FNK2_9MICO</name>
<accession>A0A2A6FNK2</accession>
<protein>
    <recommendedName>
        <fullName evidence="1">TadE-like domain-containing protein</fullName>
    </recommendedName>
</protein>
<evidence type="ECO:0000259" key="1">
    <source>
        <dbReference type="Pfam" id="PF07811"/>
    </source>
</evidence>
<dbReference type="PROSITE" id="PS51257">
    <property type="entry name" value="PROKAR_LIPOPROTEIN"/>
    <property type="match status" value="1"/>
</dbReference>
<evidence type="ECO:0000313" key="3">
    <source>
        <dbReference type="Proteomes" id="UP000219994"/>
    </source>
</evidence>
<reference evidence="3" key="1">
    <citation type="submission" date="2017-03" db="EMBL/GenBank/DDBJ databases">
        <authorList>
            <person name="Lund M.B."/>
        </authorList>
    </citation>
    <scope>NUCLEOTIDE SEQUENCE [LARGE SCALE GENOMIC DNA]</scope>
</reference>
<feature type="domain" description="TadE-like" evidence="1">
    <location>
        <begin position="11"/>
        <end position="53"/>
    </location>
</feature>
<organism evidence="2 3">
    <name type="scientific">Candidatus Lumbricidiphila eiseniae</name>
    <dbReference type="NCBI Taxonomy" id="1969409"/>
    <lineage>
        <taxon>Bacteria</taxon>
        <taxon>Bacillati</taxon>
        <taxon>Actinomycetota</taxon>
        <taxon>Actinomycetes</taxon>
        <taxon>Micrococcales</taxon>
        <taxon>Microbacteriaceae</taxon>
        <taxon>Candidatus Lumbricidiphila</taxon>
    </lineage>
</organism>
<dbReference type="InterPro" id="IPR049790">
    <property type="entry name" value="Rv3655c/TadE"/>
</dbReference>
<dbReference type="InterPro" id="IPR012495">
    <property type="entry name" value="TadE-like_dom"/>
</dbReference>
<comment type="caution">
    <text evidence="2">The sequence shown here is derived from an EMBL/GenBank/DDBJ whole genome shotgun (WGS) entry which is preliminary data.</text>
</comment>
<proteinExistence type="predicted"/>
<dbReference type="NCBIfam" id="NF041390">
    <property type="entry name" value="TadE_Rv3655c"/>
    <property type="match status" value="1"/>
</dbReference>
<dbReference type="EMBL" id="NAEP01000068">
    <property type="protein sequence ID" value="PDQ34176.1"/>
    <property type="molecule type" value="Genomic_DNA"/>
</dbReference>
<evidence type="ECO:0000313" key="2">
    <source>
        <dbReference type="EMBL" id="PDQ34176.1"/>
    </source>
</evidence>